<dbReference type="Gene3D" id="3.40.50.880">
    <property type="match status" value="1"/>
</dbReference>
<keyword evidence="1" id="KW-0315">Glutamine amidotransferase</keyword>
<dbReference type="GO" id="GO:0046820">
    <property type="term" value="F:4-amino-4-deoxychorismate synthase activity"/>
    <property type="evidence" value="ECO:0007669"/>
    <property type="project" value="UniProtKB-EC"/>
</dbReference>
<dbReference type="EC" id="4.1.3.27" evidence="3"/>
<keyword evidence="3" id="KW-0808">Transferase</keyword>
<dbReference type="PANTHER" id="PTHR43418">
    <property type="entry name" value="MULTIFUNCTIONAL TRYPTOPHAN BIOSYNTHESIS PROTEIN-RELATED"/>
    <property type="match status" value="1"/>
</dbReference>
<dbReference type="EC" id="2.6.1.85" evidence="3"/>
<dbReference type="PROSITE" id="PS51273">
    <property type="entry name" value="GATASE_TYPE_1"/>
    <property type="match status" value="1"/>
</dbReference>
<dbReference type="NCBIfam" id="TIGR00566">
    <property type="entry name" value="trpG_papA"/>
    <property type="match status" value="1"/>
</dbReference>
<name>A0A3B0SWH4_9ZZZZ</name>
<dbReference type="FunFam" id="3.40.50.880:FF:000003">
    <property type="entry name" value="Anthranilate synthase component II"/>
    <property type="match status" value="1"/>
</dbReference>
<sequence length="186" mass="20046">MRVLIIDNYDSFTYNLAQYLGELGAEPLVYRNDVLSPHEAGHLDPTHLVISPGPGRPESAGYSIEYLETLGAEIPTLGVCLGLQATVVAFGGSVGHAPEPRHGKTSPITHDGRGVYRGLDNPFDATRYHSLAAIEVPAVLLETAHSDDGVLQGVRHRELPIEAVQFHPESIMTTQGKALLANFLAM</sequence>
<accession>A0A3B0SWH4</accession>
<evidence type="ECO:0000259" key="2">
    <source>
        <dbReference type="Pfam" id="PF00117"/>
    </source>
</evidence>
<dbReference type="GO" id="GO:0005829">
    <property type="term" value="C:cytosol"/>
    <property type="evidence" value="ECO:0007669"/>
    <property type="project" value="TreeGrafter"/>
</dbReference>
<organism evidence="3">
    <name type="scientific">hydrothermal vent metagenome</name>
    <dbReference type="NCBI Taxonomy" id="652676"/>
    <lineage>
        <taxon>unclassified sequences</taxon>
        <taxon>metagenomes</taxon>
        <taxon>ecological metagenomes</taxon>
    </lineage>
</organism>
<dbReference type="GO" id="GO:0000162">
    <property type="term" value="P:L-tryptophan biosynthetic process"/>
    <property type="evidence" value="ECO:0007669"/>
    <property type="project" value="TreeGrafter"/>
</dbReference>
<dbReference type="PRINTS" id="PR00096">
    <property type="entry name" value="GATASE"/>
</dbReference>
<dbReference type="InterPro" id="IPR029062">
    <property type="entry name" value="Class_I_gatase-like"/>
</dbReference>
<keyword evidence="3" id="KW-0456">Lyase</keyword>
<dbReference type="InterPro" id="IPR006221">
    <property type="entry name" value="TrpG/PapA_dom"/>
</dbReference>
<feature type="domain" description="Glutamine amidotransferase" evidence="2">
    <location>
        <begin position="4"/>
        <end position="184"/>
    </location>
</feature>
<evidence type="ECO:0000313" key="3">
    <source>
        <dbReference type="EMBL" id="VAW08850.1"/>
    </source>
</evidence>
<dbReference type="PANTHER" id="PTHR43418:SF4">
    <property type="entry name" value="MULTIFUNCTIONAL TRYPTOPHAN BIOSYNTHESIS PROTEIN"/>
    <property type="match status" value="1"/>
</dbReference>
<evidence type="ECO:0000256" key="1">
    <source>
        <dbReference type="ARBA" id="ARBA00022962"/>
    </source>
</evidence>
<dbReference type="Pfam" id="PF00117">
    <property type="entry name" value="GATase"/>
    <property type="match status" value="1"/>
</dbReference>
<dbReference type="InterPro" id="IPR017926">
    <property type="entry name" value="GATASE"/>
</dbReference>
<reference evidence="3" key="1">
    <citation type="submission" date="2018-06" db="EMBL/GenBank/DDBJ databases">
        <authorList>
            <person name="Zhirakovskaya E."/>
        </authorList>
    </citation>
    <scope>NUCLEOTIDE SEQUENCE</scope>
</reference>
<dbReference type="InterPro" id="IPR050472">
    <property type="entry name" value="Anth_synth/Amidotransfase"/>
</dbReference>
<dbReference type="GO" id="GO:0004049">
    <property type="term" value="F:anthranilate synthase activity"/>
    <property type="evidence" value="ECO:0007669"/>
    <property type="project" value="UniProtKB-EC"/>
</dbReference>
<keyword evidence="3" id="KW-0032">Aminotransferase</keyword>
<proteinExistence type="predicted"/>
<gene>
    <name evidence="3" type="ORF">MNBD_ACTINO01-429</name>
</gene>
<protein>
    <submittedName>
        <fullName evidence="3">Anthranilate synthase, amidotransferase component @ Para-aminobenzoate synthase, amidotransferase component</fullName>
        <ecNumber evidence="3">2.6.1.85</ecNumber>
        <ecNumber evidence="3">4.1.3.27</ecNumber>
    </submittedName>
</protein>
<dbReference type="PRINTS" id="PR00097">
    <property type="entry name" value="ANTSNTHASEII"/>
</dbReference>
<dbReference type="CDD" id="cd01743">
    <property type="entry name" value="GATase1_Anthranilate_Synthase"/>
    <property type="match status" value="1"/>
</dbReference>
<dbReference type="EMBL" id="UOEI01000645">
    <property type="protein sequence ID" value="VAW08850.1"/>
    <property type="molecule type" value="Genomic_DNA"/>
</dbReference>
<dbReference type="AlphaFoldDB" id="A0A3B0SWH4"/>
<dbReference type="SUPFAM" id="SSF52317">
    <property type="entry name" value="Class I glutamine amidotransferase-like"/>
    <property type="match status" value="1"/>
</dbReference>